<dbReference type="Gene3D" id="3.90.1200.10">
    <property type="match status" value="1"/>
</dbReference>
<dbReference type="SUPFAM" id="SSF56112">
    <property type="entry name" value="Protein kinase-like (PK-like)"/>
    <property type="match status" value="1"/>
</dbReference>
<dbReference type="InterPro" id="IPR011009">
    <property type="entry name" value="Kinase-like_dom_sf"/>
</dbReference>
<dbReference type="EMBL" id="JAVRFI010000036">
    <property type="protein sequence ID" value="MDT0453769.1"/>
    <property type="molecule type" value="Genomic_DNA"/>
</dbReference>
<keyword evidence="3" id="KW-1185">Reference proteome</keyword>
<evidence type="ECO:0000313" key="2">
    <source>
        <dbReference type="EMBL" id="MDT0453769.1"/>
    </source>
</evidence>
<evidence type="ECO:0000313" key="3">
    <source>
        <dbReference type="Proteomes" id="UP001180531"/>
    </source>
</evidence>
<accession>A0ABU2SZH0</accession>
<proteinExistence type="predicted"/>
<comment type="caution">
    <text evidence="2">The sequence shown here is derived from an EMBL/GenBank/DDBJ whole genome shotgun (WGS) entry which is preliminary data.</text>
</comment>
<name>A0ABU2SZH0_9ACTN</name>
<reference evidence="2" key="1">
    <citation type="submission" date="2024-05" db="EMBL/GenBank/DDBJ databases">
        <title>30 novel species of actinomycetes from the DSMZ collection.</title>
        <authorList>
            <person name="Nouioui I."/>
        </authorList>
    </citation>
    <scope>NUCLEOTIDE SEQUENCE</scope>
    <source>
        <strain evidence="2">DSM 40473</strain>
    </source>
</reference>
<dbReference type="InterPro" id="IPR002575">
    <property type="entry name" value="Aminoglycoside_PTrfase"/>
</dbReference>
<feature type="domain" description="Aminoglycoside phosphotransferase" evidence="1">
    <location>
        <begin position="43"/>
        <end position="239"/>
    </location>
</feature>
<evidence type="ECO:0000259" key="1">
    <source>
        <dbReference type="Pfam" id="PF01636"/>
    </source>
</evidence>
<protein>
    <submittedName>
        <fullName evidence="2">Phosphotransferase</fullName>
    </submittedName>
</protein>
<sequence>MTTTPIAAEDVLRTACRDIGIKADGITPLRRHATGVYLLPRPQVVARLSPASKAHAITTSIQLTRWLMTHQFPTVEPLDISQPLLHGPYAITFWRHYPQPGTVPTAGHLGALLKDLHSLPSPPIELPAYRPLESLKDIAGGNGILPPETVSWLLEQINALTAEFSSLSSPLGVGLVHGDAYPGNTVWDGTSVRLGDWDEAAQGPRELDLANTFQGIRFGRTPREIDSFASAYGHDPRSWPGLLTLIKIRDLHTLGSFVRRAAQGDRAAQHQLNHRLQSLRRGDRHARWDIF</sequence>
<gene>
    <name evidence="2" type="ORF">RM609_32520</name>
</gene>
<organism evidence="2 3">
    <name type="scientific">Streptomyces hesseae</name>
    <dbReference type="NCBI Taxonomy" id="3075519"/>
    <lineage>
        <taxon>Bacteria</taxon>
        <taxon>Bacillati</taxon>
        <taxon>Actinomycetota</taxon>
        <taxon>Actinomycetes</taxon>
        <taxon>Kitasatosporales</taxon>
        <taxon>Streptomycetaceae</taxon>
        <taxon>Streptomyces</taxon>
    </lineage>
</organism>
<dbReference type="Pfam" id="PF01636">
    <property type="entry name" value="APH"/>
    <property type="match status" value="1"/>
</dbReference>
<dbReference type="RefSeq" id="WP_311615952.1">
    <property type="nucleotide sequence ID" value="NZ_JAVRFI010000036.1"/>
</dbReference>
<dbReference type="Proteomes" id="UP001180531">
    <property type="component" value="Unassembled WGS sequence"/>
</dbReference>